<dbReference type="InParanoid" id="A0A0U5EP01"/>
<dbReference type="PATRIC" id="fig|389348.3.peg.28"/>
<dbReference type="PROSITE" id="PS51002">
    <property type="entry name" value="CYTB_NTER"/>
    <property type="match status" value="1"/>
</dbReference>
<keyword evidence="1" id="KW-1133">Transmembrane helix</keyword>
<dbReference type="STRING" id="389348.PNK_0025"/>
<feature type="transmembrane region" description="Helical" evidence="1">
    <location>
        <begin position="64"/>
        <end position="92"/>
    </location>
</feature>
<feature type="domain" description="Cytochrome b/b6 N-terminal region profile" evidence="2">
    <location>
        <begin position="29"/>
        <end position="252"/>
    </location>
</feature>
<dbReference type="EMBL" id="LN879502">
    <property type="protein sequence ID" value="CUI15664.1"/>
    <property type="molecule type" value="Genomic_DNA"/>
</dbReference>
<reference evidence="4" key="1">
    <citation type="submission" date="2015-09" db="EMBL/GenBank/DDBJ databases">
        <authorList>
            <person name="Bertelli C."/>
        </authorList>
    </citation>
    <scope>NUCLEOTIDE SEQUENCE [LARGE SCALE GENOMIC DNA]</scope>
    <source>
        <strain evidence="4">KNic</strain>
    </source>
</reference>
<dbReference type="PANTHER" id="PTHR19271:SF16">
    <property type="entry name" value="CYTOCHROME B"/>
    <property type="match status" value="1"/>
</dbReference>
<dbReference type="Pfam" id="PF00033">
    <property type="entry name" value="Cytochrome_B"/>
    <property type="match status" value="1"/>
</dbReference>
<evidence type="ECO:0000313" key="4">
    <source>
        <dbReference type="Proteomes" id="UP000069902"/>
    </source>
</evidence>
<evidence type="ECO:0000313" key="3">
    <source>
        <dbReference type="EMBL" id="CUI15664.1"/>
    </source>
</evidence>
<feature type="transmembrane region" description="Helical" evidence="1">
    <location>
        <begin position="400"/>
        <end position="423"/>
    </location>
</feature>
<dbReference type="PANTHER" id="PTHR19271">
    <property type="entry name" value="CYTOCHROME B"/>
    <property type="match status" value="1"/>
</dbReference>
<dbReference type="InterPro" id="IPR027387">
    <property type="entry name" value="Cytb/b6-like_sf"/>
</dbReference>
<dbReference type="AlphaFoldDB" id="A0A0U5EP01"/>
<protein>
    <submittedName>
        <fullName evidence="3">Cytochrome b/b6 domain-containing protein</fullName>
    </submittedName>
</protein>
<dbReference type="GO" id="GO:0022904">
    <property type="term" value="P:respiratory electron transport chain"/>
    <property type="evidence" value="ECO:0007669"/>
    <property type="project" value="InterPro"/>
</dbReference>
<dbReference type="InterPro" id="IPR016174">
    <property type="entry name" value="Di-haem_cyt_TM"/>
</dbReference>
<feature type="transmembrane region" description="Helical" evidence="1">
    <location>
        <begin position="313"/>
        <end position="333"/>
    </location>
</feature>
<proteinExistence type="predicted"/>
<sequence length="441" mass="51088">MTAFQGKKRETWGEYLANLPSLFVRSIFRHNYPNNDVDRSEIVFKNFFLHFHPVKCHKHSLDPFYTLGLGTITTSLFLLLTFTGVVLMFYYIPAEDRAYEIMKDWQDTTPFAMMYRNMHRWSAHLMVLFVFLHMSRVFYTGSYKGTRRFNWVIGVVLMVLTLLLSFTGYLLPWDQLAFWAITVGSNIAGYVPNIPGFEYNVNRVMLLASTNVGQDALIRFYVLHVAVLPLITGTLIGVHFWRIRKDGGLSRPPDKFRPDPYRVVQRSDTKESFAPGVKRTYGLMELVRGTCPTVDKGPYNFVFTWPHLLRAELLVFLLTTALVLCLSFINAPLEEAANPSKPPNPSKAPWYFLGLQEMVAYNAFWGGVGIPTLMVLGLMSIPYLDRNPHGEGYWFHRSRYLAIFLYTLFMTWQGILIIIGTYFRGANWGWVWPWTENFARH</sequence>
<dbReference type="GO" id="GO:0016491">
    <property type="term" value="F:oxidoreductase activity"/>
    <property type="evidence" value="ECO:0007669"/>
    <property type="project" value="InterPro"/>
</dbReference>
<dbReference type="KEGG" id="pnl:PNK_0025"/>
<name>A0A0U5EP01_9BACT</name>
<dbReference type="InterPro" id="IPR005797">
    <property type="entry name" value="Cyt_b/b6_N"/>
</dbReference>
<dbReference type="GO" id="GO:0016020">
    <property type="term" value="C:membrane"/>
    <property type="evidence" value="ECO:0007669"/>
    <property type="project" value="InterPro"/>
</dbReference>
<dbReference type="SUPFAM" id="SSF81648">
    <property type="entry name" value="a domain/subunit of cytochrome bc1 complex (Ubiquinol-cytochrome c reductase)"/>
    <property type="match status" value="1"/>
</dbReference>
<dbReference type="Gene3D" id="1.20.810.10">
    <property type="entry name" value="Cytochrome Bc1 Complex, Chain C"/>
    <property type="match status" value="1"/>
</dbReference>
<feature type="transmembrane region" description="Helical" evidence="1">
    <location>
        <begin position="121"/>
        <end position="139"/>
    </location>
</feature>
<feature type="transmembrane region" description="Helical" evidence="1">
    <location>
        <begin position="221"/>
        <end position="241"/>
    </location>
</feature>
<gene>
    <name evidence="3" type="ORF">PNK_0025</name>
</gene>
<evidence type="ECO:0000256" key="1">
    <source>
        <dbReference type="SAM" id="Phobius"/>
    </source>
</evidence>
<organism evidence="3 4">
    <name type="scientific">Candidatus Protochlamydia naegleriophila</name>
    <dbReference type="NCBI Taxonomy" id="389348"/>
    <lineage>
        <taxon>Bacteria</taxon>
        <taxon>Pseudomonadati</taxon>
        <taxon>Chlamydiota</taxon>
        <taxon>Chlamydiia</taxon>
        <taxon>Parachlamydiales</taxon>
        <taxon>Parachlamydiaceae</taxon>
        <taxon>Candidatus Protochlamydia</taxon>
    </lineage>
</organism>
<keyword evidence="1" id="KW-0472">Membrane</keyword>
<evidence type="ECO:0000259" key="2">
    <source>
        <dbReference type="PROSITE" id="PS51002"/>
    </source>
</evidence>
<keyword evidence="4" id="KW-1185">Reference proteome</keyword>
<dbReference type="Proteomes" id="UP000069902">
    <property type="component" value="Chromosome cPNK"/>
</dbReference>
<dbReference type="RefSeq" id="WP_059059508.1">
    <property type="nucleotide sequence ID" value="NZ_LN879502.1"/>
</dbReference>
<dbReference type="SUPFAM" id="SSF81342">
    <property type="entry name" value="Transmembrane di-heme cytochromes"/>
    <property type="match status" value="1"/>
</dbReference>
<keyword evidence="1" id="KW-0812">Transmembrane</keyword>
<feature type="transmembrane region" description="Helical" evidence="1">
    <location>
        <begin position="359"/>
        <end position="379"/>
    </location>
</feature>
<feature type="transmembrane region" description="Helical" evidence="1">
    <location>
        <begin position="151"/>
        <end position="171"/>
    </location>
</feature>
<dbReference type="InterPro" id="IPR036150">
    <property type="entry name" value="Cyt_b/b6_C_sf"/>
</dbReference>
<accession>A0A0U5EP01</accession>
<dbReference type="GO" id="GO:0009055">
    <property type="term" value="F:electron transfer activity"/>
    <property type="evidence" value="ECO:0007669"/>
    <property type="project" value="InterPro"/>
</dbReference>